<keyword evidence="8" id="KW-0732">Signal</keyword>
<comment type="caution">
    <text evidence="9">The sequence shown here is derived from an EMBL/GenBank/DDBJ whole genome shotgun (WGS) entry which is preliminary data.</text>
</comment>
<dbReference type="PANTHER" id="PTHR47944:SF4">
    <property type="entry name" value="OS09G0441700 PROTEIN"/>
    <property type="match status" value="1"/>
</dbReference>
<accession>A0AAV5J5B6</accession>
<keyword evidence="3" id="KW-0349">Heme</keyword>
<evidence type="ECO:0008006" key="11">
    <source>
        <dbReference type="Google" id="ProtNLM"/>
    </source>
</evidence>
<evidence type="ECO:0000256" key="5">
    <source>
        <dbReference type="ARBA" id="ARBA00023002"/>
    </source>
</evidence>
<evidence type="ECO:0000256" key="7">
    <source>
        <dbReference type="ARBA" id="ARBA00023033"/>
    </source>
</evidence>
<evidence type="ECO:0000256" key="8">
    <source>
        <dbReference type="SAM" id="SignalP"/>
    </source>
</evidence>
<evidence type="ECO:0000256" key="2">
    <source>
        <dbReference type="ARBA" id="ARBA00010617"/>
    </source>
</evidence>
<dbReference type="Gene3D" id="1.10.630.10">
    <property type="entry name" value="Cytochrome P450"/>
    <property type="match status" value="2"/>
</dbReference>
<dbReference type="InterPro" id="IPR001128">
    <property type="entry name" value="Cyt_P450"/>
</dbReference>
<evidence type="ECO:0000313" key="9">
    <source>
        <dbReference type="EMBL" id="GKV09814.1"/>
    </source>
</evidence>
<keyword evidence="10" id="KW-1185">Reference proteome</keyword>
<name>A0AAV5J5B6_9ROSI</name>
<dbReference type="EMBL" id="BPVZ01000031">
    <property type="protein sequence ID" value="GKV09814.1"/>
    <property type="molecule type" value="Genomic_DNA"/>
</dbReference>
<evidence type="ECO:0000256" key="6">
    <source>
        <dbReference type="ARBA" id="ARBA00023004"/>
    </source>
</evidence>
<proteinExistence type="inferred from homology"/>
<sequence>MEMSYYGHVRLLTLGLILLSLCLRLGHRKLNLPPGPWPIIGNLNLIGPLPHRSIHALSQEYGPIMQLRFGSFLVVPECDLPLGAGKRYTEETKKEIVTPCEFKKMLGELFLLNGLADDQTLNVKIERHGAKAFAQDLIAGGTGSSSTTIEWAMAELLKRLEIFKKETELHPVAPTLAARMARGDCQIAGYDIRKGTRIFVIVSVWTTGRDPALWGNPEEFCPRGRRMCPGYGLGLKVIQSTLANVLHGFTWKLPGNMREEDLNMEEIFGLTTTRKIPLQVVVEPRLQPHMYAL</sequence>
<dbReference type="GO" id="GO:0005506">
    <property type="term" value="F:iron ion binding"/>
    <property type="evidence" value="ECO:0007669"/>
    <property type="project" value="InterPro"/>
</dbReference>
<keyword evidence="7" id="KW-0503">Monooxygenase</keyword>
<dbReference type="GO" id="GO:0004497">
    <property type="term" value="F:monooxygenase activity"/>
    <property type="evidence" value="ECO:0007669"/>
    <property type="project" value="UniProtKB-KW"/>
</dbReference>
<evidence type="ECO:0000256" key="4">
    <source>
        <dbReference type="ARBA" id="ARBA00022723"/>
    </source>
</evidence>
<keyword evidence="4" id="KW-0479">Metal-binding</keyword>
<dbReference type="GO" id="GO:0020037">
    <property type="term" value="F:heme binding"/>
    <property type="evidence" value="ECO:0007669"/>
    <property type="project" value="InterPro"/>
</dbReference>
<dbReference type="SUPFAM" id="SSF48264">
    <property type="entry name" value="Cytochrome P450"/>
    <property type="match status" value="2"/>
</dbReference>
<dbReference type="AlphaFoldDB" id="A0AAV5J5B6"/>
<evidence type="ECO:0000256" key="3">
    <source>
        <dbReference type="ARBA" id="ARBA00022617"/>
    </source>
</evidence>
<dbReference type="Pfam" id="PF00067">
    <property type="entry name" value="p450"/>
    <property type="match status" value="1"/>
</dbReference>
<gene>
    <name evidence="9" type="ORF">SLEP1_g21254</name>
</gene>
<keyword evidence="6" id="KW-0408">Iron</keyword>
<comment type="cofactor">
    <cofactor evidence="1">
        <name>heme</name>
        <dbReference type="ChEBI" id="CHEBI:30413"/>
    </cofactor>
</comment>
<feature type="chain" id="PRO_5043371948" description="Cytochrome P450" evidence="8">
    <location>
        <begin position="29"/>
        <end position="293"/>
    </location>
</feature>
<feature type="signal peptide" evidence="8">
    <location>
        <begin position="1"/>
        <end position="28"/>
    </location>
</feature>
<reference evidence="9 10" key="1">
    <citation type="journal article" date="2021" name="Commun. Biol.">
        <title>The genome of Shorea leprosula (Dipterocarpaceae) highlights the ecological relevance of drought in aseasonal tropical rainforests.</title>
        <authorList>
            <person name="Ng K.K.S."/>
            <person name="Kobayashi M.J."/>
            <person name="Fawcett J.A."/>
            <person name="Hatakeyama M."/>
            <person name="Paape T."/>
            <person name="Ng C.H."/>
            <person name="Ang C.C."/>
            <person name="Tnah L.H."/>
            <person name="Lee C.T."/>
            <person name="Nishiyama T."/>
            <person name="Sese J."/>
            <person name="O'Brien M.J."/>
            <person name="Copetti D."/>
            <person name="Mohd Noor M.I."/>
            <person name="Ong R.C."/>
            <person name="Putra M."/>
            <person name="Sireger I.Z."/>
            <person name="Indrioko S."/>
            <person name="Kosugi Y."/>
            <person name="Izuno A."/>
            <person name="Isagi Y."/>
            <person name="Lee S.L."/>
            <person name="Shimizu K.K."/>
        </authorList>
    </citation>
    <scope>NUCLEOTIDE SEQUENCE [LARGE SCALE GENOMIC DNA]</scope>
    <source>
        <strain evidence="9">214</strain>
    </source>
</reference>
<evidence type="ECO:0000256" key="1">
    <source>
        <dbReference type="ARBA" id="ARBA00001971"/>
    </source>
</evidence>
<protein>
    <recommendedName>
        <fullName evidence="11">Cytochrome P450</fullName>
    </recommendedName>
</protein>
<comment type="similarity">
    <text evidence="2">Belongs to the cytochrome P450 family.</text>
</comment>
<evidence type="ECO:0000313" key="10">
    <source>
        <dbReference type="Proteomes" id="UP001054252"/>
    </source>
</evidence>
<dbReference type="GO" id="GO:0016705">
    <property type="term" value="F:oxidoreductase activity, acting on paired donors, with incorporation or reduction of molecular oxygen"/>
    <property type="evidence" value="ECO:0007669"/>
    <property type="project" value="InterPro"/>
</dbReference>
<dbReference type="Proteomes" id="UP001054252">
    <property type="component" value="Unassembled WGS sequence"/>
</dbReference>
<dbReference type="PANTHER" id="PTHR47944">
    <property type="entry name" value="CYTOCHROME P450 98A9"/>
    <property type="match status" value="1"/>
</dbReference>
<dbReference type="InterPro" id="IPR036396">
    <property type="entry name" value="Cyt_P450_sf"/>
</dbReference>
<organism evidence="9 10">
    <name type="scientific">Rubroshorea leprosula</name>
    <dbReference type="NCBI Taxonomy" id="152421"/>
    <lineage>
        <taxon>Eukaryota</taxon>
        <taxon>Viridiplantae</taxon>
        <taxon>Streptophyta</taxon>
        <taxon>Embryophyta</taxon>
        <taxon>Tracheophyta</taxon>
        <taxon>Spermatophyta</taxon>
        <taxon>Magnoliopsida</taxon>
        <taxon>eudicotyledons</taxon>
        <taxon>Gunneridae</taxon>
        <taxon>Pentapetalae</taxon>
        <taxon>rosids</taxon>
        <taxon>malvids</taxon>
        <taxon>Malvales</taxon>
        <taxon>Dipterocarpaceae</taxon>
        <taxon>Rubroshorea</taxon>
    </lineage>
</organism>
<keyword evidence="5" id="KW-0560">Oxidoreductase</keyword>